<dbReference type="EMBL" id="JAPCIO010000003">
    <property type="protein sequence ID" value="MCW1147666.1"/>
    <property type="molecule type" value="Genomic_DNA"/>
</dbReference>
<gene>
    <name evidence="1" type="ORF">OJ995_05480</name>
</gene>
<comment type="caution">
    <text evidence="1">The sequence shown here is derived from an EMBL/GenBank/DDBJ whole genome shotgun (WGS) entry which is preliminary data.</text>
</comment>
<reference evidence="1" key="1">
    <citation type="submission" date="2022-10" db="EMBL/GenBank/DDBJ databases">
        <title>Flavobacterium sp. nov., a bacterium isolated from lake sediment.</title>
        <authorList>
            <person name="Qu J.-H."/>
        </authorList>
    </citation>
    <scope>NUCLEOTIDE SEQUENCE</scope>
    <source>
        <strain evidence="1">TH16-21</strain>
    </source>
</reference>
<dbReference type="Proteomes" id="UP001165677">
    <property type="component" value="Unassembled WGS sequence"/>
</dbReference>
<evidence type="ECO:0000313" key="1">
    <source>
        <dbReference type="EMBL" id="MCW1147666.1"/>
    </source>
</evidence>
<proteinExistence type="predicted"/>
<sequence length="246" mass="29161">MEKTLWLKLNYYTESYGSYADKYEVRSYVKNKVGEKYLNSIFGVYDSVSAINFEALPSQFVLKGTHGSGYNIIVKDKNELNLEVIKNKLNHFLSENYYHKFREKIYKDLKPRILIEKYISEIDSNALIDYKFHCFHGKPKYVFVQKNKSKDLRKSFYDLNWNQVLPEKYISAFHEADFKKPENFEEMIQIAEKLSQDFIFLRVDMYSIGNKIIFGELTFFSNAGLIRSSIERFNKEFGDLIQLPNN</sequence>
<keyword evidence="2" id="KW-1185">Reference proteome</keyword>
<name>A0ABT3EGG7_9FLAO</name>
<organism evidence="1 2">
    <name type="scientific">Flavobacterium lacisediminis</name>
    <dbReference type="NCBI Taxonomy" id="2989705"/>
    <lineage>
        <taxon>Bacteria</taxon>
        <taxon>Pseudomonadati</taxon>
        <taxon>Bacteroidota</taxon>
        <taxon>Flavobacteriia</taxon>
        <taxon>Flavobacteriales</taxon>
        <taxon>Flavobacteriaceae</taxon>
        <taxon>Flavobacterium</taxon>
    </lineage>
</organism>
<protein>
    <submittedName>
        <fullName evidence="1">Glycosyltransferase</fullName>
    </submittedName>
</protein>
<dbReference type="InterPro" id="IPR029465">
    <property type="entry name" value="ATPgrasp_TupA"/>
</dbReference>
<dbReference type="RefSeq" id="WP_264368519.1">
    <property type="nucleotide sequence ID" value="NZ_JAPCIO010000003.1"/>
</dbReference>
<dbReference type="Pfam" id="PF14305">
    <property type="entry name" value="ATPgrasp_TupA"/>
    <property type="match status" value="1"/>
</dbReference>
<accession>A0ABT3EGG7</accession>
<evidence type="ECO:0000313" key="2">
    <source>
        <dbReference type="Proteomes" id="UP001165677"/>
    </source>
</evidence>